<dbReference type="GeneID" id="80817655"/>
<organism evidence="6 7">
    <name type="scientific">Marinovum algicola</name>
    <dbReference type="NCBI Taxonomy" id="42444"/>
    <lineage>
        <taxon>Bacteria</taxon>
        <taxon>Pseudomonadati</taxon>
        <taxon>Pseudomonadota</taxon>
        <taxon>Alphaproteobacteria</taxon>
        <taxon>Rhodobacterales</taxon>
        <taxon>Roseobacteraceae</taxon>
        <taxon>Marinovum</taxon>
    </lineage>
</organism>
<name>A0A975ZMP3_9RHOB</name>
<keyword evidence="3" id="KW-0479">Metal-binding</keyword>
<dbReference type="AlphaFoldDB" id="A0A975ZMP3"/>
<dbReference type="PRINTS" id="PR00413">
    <property type="entry name" value="HADHALOGNASE"/>
</dbReference>
<dbReference type="GO" id="GO:0046872">
    <property type="term" value="F:metal ion binding"/>
    <property type="evidence" value="ECO:0007669"/>
    <property type="project" value="UniProtKB-KW"/>
</dbReference>
<proteinExistence type="inferred from homology"/>
<gene>
    <name evidence="6" type="ORF">SAMN04487940_103300</name>
</gene>
<dbReference type="PANTHER" id="PTHR46193">
    <property type="entry name" value="6-PHOSPHOGLUCONATE PHOSPHATASE"/>
    <property type="match status" value="1"/>
</dbReference>
<comment type="similarity">
    <text evidence="2">Belongs to the HAD-like hydrolase superfamily. CbbY/CbbZ/Gph/YieH family.</text>
</comment>
<dbReference type="InterPro" id="IPR041492">
    <property type="entry name" value="HAD_2"/>
</dbReference>
<dbReference type="InterPro" id="IPR023198">
    <property type="entry name" value="PGP-like_dom2"/>
</dbReference>
<evidence type="ECO:0000256" key="1">
    <source>
        <dbReference type="ARBA" id="ARBA00001946"/>
    </source>
</evidence>
<sequence>MPALLFDLDGTMLNSDPIHLQVYKEMWAARGMELADAEYMTHMHGRLNVDIYADFLPDEPDHQGLSDWKEAQFRARLPRPYPAMPGVGALVAQAVAEDWPRAIVTNAMRLNAEAMLDAIGLRQHFEVIVIGEECPRGKPDPYPYQEAMRQLGVTPDQAVAFEDSPSGTRAARSSGAYTVGIRSGLDDHSLRQAGAHVTLQDFTDPALSDVLKRFKGVAA</sequence>
<evidence type="ECO:0000256" key="2">
    <source>
        <dbReference type="ARBA" id="ARBA00006171"/>
    </source>
</evidence>
<evidence type="ECO:0000256" key="4">
    <source>
        <dbReference type="ARBA" id="ARBA00022842"/>
    </source>
</evidence>
<keyword evidence="4" id="KW-0460">Magnesium</keyword>
<keyword evidence="7" id="KW-1185">Reference proteome</keyword>
<evidence type="ECO:0000313" key="7">
    <source>
        <dbReference type="Proteomes" id="UP000182932"/>
    </source>
</evidence>
<dbReference type="SFLD" id="SFLDG01129">
    <property type="entry name" value="C1.5:_HAD__Beta-PGM__Phosphata"/>
    <property type="match status" value="1"/>
</dbReference>
<dbReference type="CDD" id="cd07505">
    <property type="entry name" value="HAD_BPGM-like"/>
    <property type="match status" value="1"/>
</dbReference>
<accession>A0A975ZMP3</accession>
<evidence type="ECO:0000256" key="5">
    <source>
        <dbReference type="ARBA" id="ARBA00023277"/>
    </source>
</evidence>
<dbReference type="Gene3D" id="3.40.50.1000">
    <property type="entry name" value="HAD superfamily/HAD-like"/>
    <property type="match status" value="1"/>
</dbReference>
<dbReference type="SFLD" id="SFLDS00003">
    <property type="entry name" value="Haloacid_Dehalogenase"/>
    <property type="match status" value="1"/>
</dbReference>
<keyword evidence="5" id="KW-0119">Carbohydrate metabolism</keyword>
<dbReference type="PANTHER" id="PTHR46193:SF18">
    <property type="entry name" value="HEXITOL PHOSPHATASE B"/>
    <property type="match status" value="1"/>
</dbReference>
<dbReference type="NCBIfam" id="TIGR01509">
    <property type="entry name" value="HAD-SF-IA-v3"/>
    <property type="match status" value="1"/>
</dbReference>
<dbReference type="InterPro" id="IPR006439">
    <property type="entry name" value="HAD-SF_hydro_IA"/>
</dbReference>
<dbReference type="SFLD" id="SFLDG01135">
    <property type="entry name" value="C1.5.6:_HAD__Beta-PGM__Phospha"/>
    <property type="match status" value="1"/>
</dbReference>
<comment type="caution">
    <text evidence="6">The sequence shown here is derived from an EMBL/GenBank/DDBJ whole genome shotgun (WGS) entry which is preliminary data.</text>
</comment>
<dbReference type="SUPFAM" id="SSF56784">
    <property type="entry name" value="HAD-like"/>
    <property type="match status" value="1"/>
</dbReference>
<dbReference type="Gene3D" id="1.10.150.240">
    <property type="entry name" value="Putative phosphatase, domain 2"/>
    <property type="match status" value="1"/>
</dbReference>
<evidence type="ECO:0000313" key="6">
    <source>
        <dbReference type="EMBL" id="SEJ12939.1"/>
    </source>
</evidence>
<dbReference type="InterPro" id="IPR051600">
    <property type="entry name" value="Beta-PGM-like"/>
</dbReference>
<dbReference type="RefSeq" id="WP_048531923.1">
    <property type="nucleotide sequence ID" value="NZ_FNYY01000003.1"/>
</dbReference>
<comment type="cofactor">
    <cofactor evidence="1">
        <name>Mg(2+)</name>
        <dbReference type="ChEBI" id="CHEBI:18420"/>
    </cofactor>
</comment>
<dbReference type="Pfam" id="PF13419">
    <property type="entry name" value="HAD_2"/>
    <property type="match status" value="1"/>
</dbReference>
<dbReference type="Proteomes" id="UP000182932">
    <property type="component" value="Unassembled WGS sequence"/>
</dbReference>
<reference evidence="6 7" key="1">
    <citation type="submission" date="2016-10" db="EMBL/GenBank/DDBJ databases">
        <authorList>
            <person name="Varghese N."/>
            <person name="Submissions S."/>
        </authorList>
    </citation>
    <scope>NUCLEOTIDE SEQUENCE [LARGE SCALE GENOMIC DNA]</scope>
    <source>
        <strain evidence="6 7">FF3</strain>
    </source>
</reference>
<dbReference type="GO" id="GO:0003824">
    <property type="term" value="F:catalytic activity"/>
    <property type="evidence" value="ECO:0007669"/>
    <property type="project" value="UniProtKB-ARBA"/>
</dbReference>
<protein>
    <submittedName>
        <fullName evidence="6">Haloacid dehalogenase superfamily, subfamily IA, variant 3 with third motif having DD or ED</fullName>
    </submittedName>
</protein>
<dbReference type="InterPro" id="IPR036412">
    <property type="entry name" value="HAD-like_sf"/>
</dbReference>
<dbReference type="InterPro" id="IPR023214">
    <property type="entry name" value="HAD_sf"/>
</dbReference>
<dbReference type="EMBL" id="FNYY01000003">
    <property type="protein sequence ID" value="SEJ12939.1"/>
    <property type="molecule type" value="Genomic_DNA"/>
</dbReference>
<evidence type="ECO:0000256" key="3">
    <source>
        <dbReference type="ARBA" id="ARBA00022723"/>
    </source>
</evidence>